<sequence length="165" mass="18955">MPSQSASIQELEDFATLPSLVHLTLNLDLKYPYFPEKPSFKRAPLKTLISSGPVRLSMDYDDILLCAAALLRLWPSLECLGWSDEDPIRMELAEFFNSKILRCVRKSMFGWPRADAKVSSRRRLRKLKVSFEQIIEDFEETDGWNSESDWESDSELGVGSESDSW</sequence>
<dbReference type="AlphaFoldDB" id="A0A8H2X8U4"/>
<evidence type="ECO:0000313" key="3">
    <source>
        <dbReference type="Proteomes" id="UP000663888"/>
    </source>
</evidence>
<accession>A0A8H2X8U4</accession>
<proteinExistence type="predicted"/>
<dbReference type="EMBL" id="CAJMWX010000513">
    <property type="protein sequence ID" value="CAE6419048.1"/>
    <property type="molecule type" value="Genomic_DNA"/>
</dbReference>
<dbReference type="Proteomes" id="UP000663888">
    <property type="component" value="Unassembled WGS sequence"/>
</dbReference>
<feature type="region of interest" description="Disordered" evidence="1">
    <location>
        <begin position="141"/>
        <end position="165"/>
    </location>
</feature>
<organism evidence="2 3">
    <name type="scientific">Rhizoctonia solani</name>
    <dbReference type="NCBI Taxonomy" id="456999"/>
    <lineage>
        <taxon>Eukaryota</taxon>
        <taxon>Fungi</taxon>
        <taxon>Dikarya</taxon>
        <taxon>Basidiomycota</taxon>
        <taxon>Agaricomycotina</taxon>
        <taxon>Agaricomycetes</taxon>
        <taxon>Cantharellales</taxon>
        <taxon>Ceratobasidiaceae</taxon>
        <taxon>Rhizoctonia</taxon>
    </lineage>
</organism>
<protein>
    <submittedName>
        <fullName evidence="2">Uncharacterized protein</fullName>
    </submittedName>
</protein>
<name>A0A8H2X8U4_9AGAM</name>
<evidence type="ECO:0000313" key="2">
    <source>
        <dbReference type="EMBL" id="CAE6419048.1"/>
    </source>
</evidence>
<gene>
    <name evidence="2" type="ORF">RDB_LOCUS20789</name>
</gene>
<evidence type="ECO:0000256" key="1">
    <source>
        <dbReference type="SAM" id="MobiDB-lite"/>
    </source>
</evidence>
<comment type="caution">
    <text evidence="2">The sequence shown here is derived from an EMBL/GenBank/DDBJ whole genome shotgun (WGS) entry which is preliminary data.</text>
</comment>
<reference evidence="2" key="1">
    <citation type="submission" date="2021-01" db="EMBL/GenBank/DDBJ databases">
        <authorList>
            <person name="Kaushik A."/>
        </authorList>
    </citation>
    <scope>NUCLEOTIDE SEQUENCE</scope>
    <source>
        <strain evidence="2">AG4-R118</strain>
    </source>
</reference>
<feature type="compositionally biased region" description="Acidic residues" evidence="1">
    <location>
        <begin position="141"/>
        <end position="154"/>
    </location>
</feature>